<dbReference type="CDD" id="cd04196">
    <property type="entry name" value="GT_2_like_d"/>
    <property type="match status" value="1"/>
</dbReference>
<dbReference type="PANTHER" id="PTHR22916:SF3">
    <property type="entry name" value="UDP-GLCNAC:BETAGAL BETA-1,3-N-ACETYLGLUCOSAMINYLTRANSFERASE-LIKE PROTEIN 1"/>
    <property type="match status" value="1"/>
</dbReference>
<reference evidence="2 3" key="1">
    <citation type="submission" date="2018-10" db="EMBL/GenBank/DDBJ databases">
        <title>Draft genome sequence for the type isolate of Erwinia psidii, agent causal of bacterial blight in guava (Psidium guajava) and wilt and die-back of Eucalyptus spp.</title>
        <authorList>
            <person name="Hermenegildo P.S."/>
            <person name="Santos S.A."/>
            <person name="Guimaraes L.M.S."/>
            <person name="Vidigal P.M.P."/>
            <person name="Pereira I.C."/>
            <person name="Badel J.L."/>
            <person name="Alfenas-Zerbini P."/>
            <person name="Ferreira M.A.S.V."/>
            <person name="Alfenas A.C."/>
        </authorList>
    </citation>
    <scope>NUCLEOTIDE SEQUENCE [LARGE SCALE GENOMIC DNA]</scope>
    <source>
        <strain evidence="2 3">IBSBF 435</strain>
    </source>
</reference>
<sequence length="313" mass="36467">MLKDDDVSILFCSYNGEKYLKEQLDSIIRQTHTNWTLYISDDGSTDATLDIIREYQNKLPANKLVLLKGPAKGFAENFLSMLKNPHIQSRYYAFSDQDDIWLDSKLEVAIRAVKQVEKSHASEFILYGGRTTLINEREEIIGHSATFNREFKLENALLQSFSGGNTMLFSHALKSKIEKLPEGIPVVSHDWYLYLICSAFGGINIYDPEPQILYRQHSNNIVGSNLGLFSKVERLRRLYQGQFAEWNKINQLSLDFYYSELPRENQNVLDHFYSCREKSAFTRIRCFHACRSYRQSVIETYFFYIMNAFGKLF</sequence>
<dbReference type="OrthoDB" id="9802649at2"/>
<name>A0A3N6UUZ9_9GAMM</name>
<proteinExistence type="predicted"/>
<evidence type="ECO:0000313" key="2">
    <source>
        <dbReference type="EMBL" id="RQM39779.1"/>
    </source>
</evidence>
<dbReference type="InterPro" id="IPR029044">
    <property type="entry name" value="Nucleotide-diphossugar_trans"/>
</dbReference>
<organism evidence="2 3">
    <name type="scientific">Erwinia psidii</name>
    <dbReference type="NCBI Taxonomy" id="69224"/>
    <lineage>
        <taxon>Bacteria</taxon>
        <taxon>Pseudomonadati</taxon>
        <taxon>Pseudomonadota</taxon>
        <taxon>Gammaproteobacteria</taxon>
        <taxon>Enterobacterales</taxon>
        <taxon>Erwiniaceae</taxon>
        <taxon>Erwinia</taxon>
    </lineage>
</organism>
<dbReference type="SUPFAM" id="SSF53448">
    <property type="entry name" value="Nucleotide-diphospho-sugar transferases"/>
    <property type="match status" value="1"/>
</dbReference>
<dbReference type="Pfam" id="PF00535">
    <property type="entry name" value="Glycos_transf_2"/>
    <property type="match status" value="1"/>
</dbReference>
<dbReference type="RefSeq" id="WP_124231230.1">
    <property type="nucleotide sequence ID" value="NZ_RHHM01000001.1"/>
</dbReference>
<dbReference type="InterPro" id="IPR001173">
    <property type="entry name" value="Glyco_trans_2-like"/>
</dbReference>
<dbReference type="Proteomes" id="UP000279457">
    <property type="component" value="Unassembled WGS sequence"/>
</dbReference>
<feature type="domain" description="Glycosyltransferase 2-like" evidence="1">
    <location>
        <begin position="8"/>
        <end position="164"/>
    </location>
</feature>
<keyword evidence="3" id="KW-1185">Reference proteome</keyword>
<accession>A0A3N6UUZ9</accession>
<dbReference type="EMBL" id="RHHM01000001">
    <property type="protein sequence ID" value="RQM39779.1"/>
    <property type="molecule type" value="Genomic_DNA"/>
</dbReference>
<comment type="caution">
    <text evidence="2">The sequence shown here is derived from an EMBL/GenBank/DDBJ whole genome shotgun (WGS) entry which is preliminary data.</text>
</comment>
<evidence type="ECO:0000259" key="1">
    <source>
        <dbReference type="Pfam" id="PF00535"/>
    </source>
</evidence>
<dbReference type="AlphaFoldDB" id="A0A3N6UUZ9"/>
<dbReference type="Gene3D" id="3.90.550.10">
    <property type="entry name" value="Spore Coat Polysaccharide Biosynthesis Protein SpsA, Chain A"/>
    <property type="match status" value="1"/>
</dbReference>
<dbReference type="PANTHER" id="PTHR22916">
    <property type="entry name" value="GLYCOSYLTRANSFERASE"/>
    <property type="match status" value="1"/>
</dbReference>
<keyword evidence="2" id="KW-0808">Transferase</keyword>
<evidence type="ECO:0000313" key="3">
    <source>
        <dbReference type="Proteomes" id="UP000279457"/>
    </source>
</evidence>
<gene>
    <name evidence="2" type="ORF">EB241_00210</name>
</gene>
<dbReference type="GO" id="GO:0016758">
    <property type="term" value="F:hexosyltransferase activity"/>
    <property type="evidence" value="ECO:0007669"/>
    <property type="project" value="UniProtKB-ARBA"/>
</dbReference>
<protein>
    <submittedName>
        <fullName evidence="2">Glycosyltransferase family 2 protein</fullName>
    </submittedName>
</protein>